<name>A0A921KQL2_9MICO</name>
<dbReference type="PROSITE" id="PS00109">
    <property type="entry name" value="PROTEIN_KINASE_TYR"/>
    <property type="match status" value="1"/>
</dbReference>
<reference evidence="3" key="1">
    <citation type="journal article" date="2021" name="PeerJ">
        <title>Extensive microbial diversity within the chicken gut microbiome revealed by metagenomics and culture.</title>
        <authorList>
            <person name="Gilroy R."/>
            <person name="Ravi A."/>
            <person name="Getino M."/>
            <person name="Pursley I."/>
            <person name="Horton D.L."/>
            <person name="Alikhan N.F."/>
            <person name="Baker D."/>
            <person name="Gharbi K."/>
            <person name="Hall N."/>
            <person name="Watson M."/>
            <person name="Adriaenssens E.M."/>
            <person name="Foster-Nyarko E."/>
            <person name="Jarju S."/>
            <person name="Secka A."/>
            <person name="Antonio M."/>
            <person name="Oren A."/>
            <person name="Chaudhuri R.R."/>
            <person name="La Ragione R."/>
            <person name="Hildebrand F."/>
            <person name="Pallen M.J."/>
        </authorList>
    </citation>
    <scope>NUCLEOTIDE SEQUENCE</scope>
    <source>
        <strain evidence="3">1647</strain>
    </source>
</reference>
<dbReference type="PANTHER" id="PTHR21064:SF6">
    <property type="entry name" value="AMINOGLYCOSIDE PHOSPHOTRANSFERASE DOMAIN-CONTAINING PROTEIN"/>
    <property type="match status" value="1"/>
</dbReference>
<sequence>MTPPAPRALPVGLSLLWESADEKAALRERFGFEELGNATDWLVTSLHEQWDLTVHTCRRLTISDHNAIAWVSTDRGDLVVKWSREERLFPRLQATTRLLTTLAEREIPVAAPLPARDGAVRVVTGGPAGPLSVAVLPEITGIWLDVTDLDAVRTVGACLARMHAVLGGLDLPALAGPTPRPLRERVLGWLGDQDHGRVPTASARLAALVQGLPDLGDAPQLVHGDVRAANLLMRDGEIAAVLDLDEIRTDHRIAELAQTSVLLGTLFRDWRPTPAPARRALREGYERVRPLDVAERAWLEALALWIGLASVPAGEAAQPWIAAVEGSPPG</sequence>
<comment type="caution">
    <text evidence="3">The sequence shown here is derived from an EMBL/GenBank/DDBJ whole genome shotgun (WGS) entry which is preliminary data.</text>
</comment>
<dbReference type="InterPro" id="IPR050249">
    <property type="entry name" value="Pseudomonas-type_ThrB"/>
</dbReference>
<organism evidence="3 4">
    <name type="scientific">Brachybacterium paraconglomeratum</name>
    <dbReference type="NCBI Taxonomy" id="173362"/>
    <lineage>
        <taxon>Bacteria</taxon>
        <taxon>Bacillati</taxon>
        <taxon>Actinomycetota</taxon>
        <taxon>Actinomycetes</taxon>
        <taxon>Micrococcales</taxon>
        <taxon>Dermabacteraceae</taxon>
        <taxon>Brachybacterium</taxon>
    </lineage>
</organism>
<dbReference type="PANTHER" id="PTHR21064">
    <property type="entry name" value="AMINOGLYCOSIDE PHOSPHOTRANSFERASE DOMAIN-CONTAINING PROTEIN-RELATED"/>
    <property type="match status" value="1"/>
</dbReference>
<protein>
    <submittedName>
        <fullName evidence="3">Phosphotransferase</fullName>
    </submittedName>
</protein>
<dbReference type="InterPro" id="IPR002575">
    <property type="entry name" value="Aminoglycoside_PTrfase"/>
</dbReference>
<dbReference type="Pfam" id="PF01636">
    <property type="entry name" value="APH"/>
    <property type="match status" value="1"/>
</dbReference>
<evidence type="ECO:0000256" key="1">
    <source>
        <dbReference type="ARBA" id="ARBA00038240"/>
    </source>
</evidence>
<dbReference type="InterPro" id="IPR008266">
    <property type="entry name" value="Tyr_kinase_AS"/>
</dbReference>
<dbReference type="AlphaFoldDB" id="A0A921KQL2"/>
<dbReference type="GO" id="GO:0004672">
    <property type="term" value="F:protein kinase activity"/>
    <property type="evidence" value="ECO:0007669"/>
    <property type="project" value="InterPro"/>
</dbReference>
<reference evidence="3" key="2">
    <citation type="submission" date="2021-09" db="EMBL/GenBank/DDBJ databases">
        <authorList>
            <person name="Gilroy R."/>
        </authorList>
    </citation>
    <scope>NUCLEOTIDE SEQUENCE</scope>
    <source>
        <strain evidence="3">1647</strain>
    </source>
</reference>
<dbReference type="GO" id="GO:0019202">
    <property type="term" value="F:amino acid kinase activity"/>
    <property type="evidence" value="ECO:0007669"/>
    <property type="project" value="TreeGrafter"/>
</dbReference>
<feature type="domain" description="Aminoglycoside phosphotransferase" evidence="2">
    <location>
        <begin position="66"/>
        <end position="291"/>
    </location>
</feature>
<evidence type="ECO:0000313" key="3">
    <source>
        <dbReference type="EMBL" id="HJF49628.1"/>
    </source>
</evidence>
<proteinExistence type="inferred from homology"/>
<comment type="similarity">
    <text evidence="1">Belongs to the pseudomonas-type ThrB family.</text>
</comment>
<evidence type="ECO:0000259" key="2">
    <source>
        <dbReference type="Pfam" id="PF01636"/>
    </source>
</evidence>
<dbReference type="EMBL" id="DYWO01000222">
    <property type="protein sequence ID" value="HJF49628.1"/>
    <property type="molecule type" value="Genomic_DNA"/>
</dbReference>
<accession>A0A921KQL2</accession>
<dbReference type="SUPFAM" id="SSF56112">
    <property type="entry name" value="Protein kinase-like (PK-like)"/>
    <property type="match status" value="1"/>
</dbReference>
<dbReference type="Proteomes" id="UP000775129">
    <property type="component" value="Unassembled WGS sequence"/>
</dbReference>
<dbReference type="Gene3D" id="3.90.1200.10">
    <property type="match status" value="1"/>
</dbReference>
<gene>
    <name evidence="3" type="ORF">K8W24_07490</name>
</gene>
<dbReference type="InterPro" id="IPR011009">
    <property type="entry name" value="Kinase-like_dom_sf"/>
</dbReference>
<evidence type="ECO:0000313" key="4">
    <source>
        <dbReference type="Proteomes" id="UP000775129"/>
    </source>
</evidence>